<accession>A0A7W3PK81</accession>
<dbReference type="RefSeq" id="WP_244289841.1">
    <property type="nucleotide sequence ID" value="NZ_BAAAHR010000004.1"/>
</dbReference>
<proteinExistence type="predicted"/>
<dbReference type="PROSITE" id="PS51782">
    <property type="entry name" value="LYSM"/>
    <property type="match status" value="1"/>
</dbReference>
<reference evidence="4 6" key="1">
    <citation type="submission" date="2019-07" db="EMBL/GenBank/DDBJ databases">
        <title>Whole genome shotgun sequence of Frigoribacterium faeni NBRC 103066.</title>
        <authorList>
            <person name="Hosoyama A."/>
            <person name="Uohara A."/>
            <person name="Ohji S."/>
            <person name="Ichikawa N."/>
        </authorList>
    </citation>
    <scope>NUCLEOTIDE SEQUENCE [LARGE SCALE GENOMIC DNA]</scope>
    <source>
        <strain evidence="4 6">NBRC 103066</strain>
    </source>
</reference>
<keyword evidence="6" id="KW-1185">Reference proteome</keyword>
<feature type="compositionally biased region" description="Basic and acidic residues" evidence="1">
    <location>
        <begin position="1"/>
        <end position="20"/>
    </location>
</feature>
<gene>
    <name evidence="5" type="ORF">FB463_002802</name>
    <name evidence="4" type="ORF">FFA01_25770</name>
</gene>
<dbReference type="Proteomes" id="UP000522688">
    <property type="component" value="Unassembled WGS sequence"/>
</dbReference>
<name>A0A7W3PK81_9MICO</name>
<keyword evidence="2" id="KW-0812">Transmembrane</keyword>
<feature type="region of interest" description="Disordered" evidence="1">
    <location>
        <begin position="1"/>
        <end position="32"/>
    </location>
</feature>
<sequence length="341" mass="33940">MTDDGPRGHGADEQHTHDTDDVFGPGGDEAVDAHSDRPRFGLALTIVAVCVAAVTLVVAGLVVFGDPFGLRGDDDPTAATSPSAPATPGAGAGTPSAEPSETPSPTPSGTPSARPATAAPTDADQPDPTVSTVPAGTVVAEGDVTSPKGSVSFHYRMVADGANGYDAQYSGFSSSLPVPVSLTLIDIAPRVGDGLTSYGVGAVTLDGASRTVALGTSQPSYLGTLVTYSSAGSADGVPVEIGPDKVLAVDSIGWSIPPRQSNIAPVDSGAASLAAGTVTSTTASGAPRRYEIAANDTIAAVAQRFGISVAAVIYLNAGLQVLGDDQVLFEGTTLNLDPDSV</sequence>
<comment type="caution">
    <text evidence="5">The sequence shown here is derived from an EMBL/GenBank/DDBJ whole genome shotgun (WGS) entry which is preliminary data.</text>
</comment>
<feature type="compositionally biased region" description="Low complexity" evidence="1">
    <location>
        <begin position="109"/>
        <end position="129"/>
    </location>
</feature>
<dbReference type="InterPro" id="IPR036779">
    <property type="entry name" value="LysM_dom_sf"/>
</dbReference>
<dbReference type="Proteomes" id="UP000321154">
    <property type="component" value="Unassembled WGS sequence"/>
</dbReference>
<protein>
    <submittedName>
        <fullName evidence="5">LysM repeat protein</fullName>
    </submittedName>
</protein>
<keyword evidence="2" id="KW-0472">Membrane</keyword>
<feature type="domain" description="LysM" evidence="3">
    <location>
        <begin position="288"/>
        <end position="336"/>
    </location>
</feature>
<reference evidence="5 7" key="2">
    <citation type="submission" date="2020-07" db="EMBL/GenBank/DDBJ databases">
        <title>Sequencing the genomes of 1000 actinobacteria strains.</title>
        <authorList>
            <person name="Klenk H.-P."/>
        </authorList>
    </citation>
    <scope>NUCLEOTIDE SEQUENCE [LARGE SCALE GENOMIC DNA]</scope>
    <source>
        <strain evidence="5 7">DSM 10309</strain>
    </source>
</reference>
<evidence type="ECO:0000259" key="3">
    <source>
        <dbReference type="PROSITE" id="PS51782"/>
    </source>
</evidence>
<keyword evidence="2" id="KW-1133">Transmembrane helix</keyword>
<feature type="transmembrane region" description="Helical" evidence="2">
    <location>
        <begin position="40"/>
        <end position="64"/>
    </location>
</feature>
<feature type="region of interest" description="Disordered" evidence="1">
    <location>
        <begin position="74"/>
        <end position="143"/>
    </location>
</feature>
<evidence type="ECO:0000256" key="1">
    <source>
        <dbReference type="SAM" id="MobiDB-lite"/>
    </source>
</evidence>
<dbReference type="EMBL" id="JACGWW010000005">
    <property type="protein sequence ID" value="MBA8814529.1"/>
    <property type="molecule type" value="Genomic_DNA"/>
</dbReference>
<dbReference type="AlphaFoldDB" id="A0A7W3PK81"/>
<evidence type="ECO:0000313" key="6">
    <source>
        <dbReference type="Proteomes" id="UP000321154"/>
    </source>
</evidence>
<evidence type="ECO:0000313" key="7">
    <source>
        <dbReference type="Proteomes" id="UP000522688"/>
    </source>
</evidence>
<evidence type="ECO:0000313" key="5">
    <source>
        <dbReference type="EMBL" id="MBA8814529.1"/>
    </source>
</evidence>
<evidence type="ECO:0000313" key="4">
    <source>
        <dbReference type="EMBL" id="GEK84268.1"/>
    </source>
</evidence>
<feature type="compositionally biased region" description="Low complexity" evidence="1">
    <location>
        <begin position="77"/>
        <end position="101"/>
    </location>
</feature>
<dbReference type="InterPro" id="IPR018392">
    <property type="entry name" value="LysM"/>
</dbReference>
<evidence type="ECO:0000256" key="2">
    <source>
        <dbReference type="SAM" id="Phobius"/>
    </source>
</evidence>
<dbReference type="Gene3D" id="3.10.350.10">
    <property type="entry name" value="LysM domain"/>
    <property type="match status" value="1"/>
</dbReference>
<organism evidence="5 7">
    <name type="scientific">Frigoribacterium faeni</name>
    <dbReference type="NCBI Taxonomy" id="145483"/>
    <lineage>
        <taxon>Bacteria</taxon>
        <taxon>Bacillati</taxon>
        <taxon>Actinomycetota</taxon>
        <taxon>Actinomycetes</taxon>
        <taxon>Micrococcales</taxon>
        <taxon>Microbacteriaceae</taxon>
        <taxon>Frigoribacterium</taxon>
    </lineage>
</organism>
<dbReference type="EMBL" id="BJUV01000032">
    <property type="protein sequence ID" value="GEK84268.1"/>
    <property type="molecule type" value="Genomic_DNA"/>
</dbReference>